<organism evidence="2 3">
    <name type="scientific">Daphnia pulex</name>
    <name type="common">Water flea</name>
    <dbReference type="NCBI Taxonomy" id="6669"/>
    <lineage>
        <taxon>Eukaryota</taxon>
        <taxon>Metazoa</taxon>
        <taxon>Ecdysozoa</taxon>
        <taxon>Arthropoda</taxon>
        <taxon>Crustacea</taxon>
        <taxon>Branchiopoda</taxon>
        <taxon>Diplostraca</taxon>
        <taxon>Cladocera</taxon>
        <taxon>Anomopoda</taxon>
        <taxon>Daphniidae</taxon>
        <taxon>Daphnia</taxon>
    </lineage>
</organism>
<keyword evidence="1" id="KW-0472">Membrane</keyword>
<proteinExistence type="predicted"/>
<keyword evidence="1" id="KW-0812">Transmembrane</keyword>
<keyword evidence="3" id="KW-1185">Reference proteome</keyword>
<evidence type="ECO:0000313" key="2">
    <source>
        <dbReference type="EMBL" id="EFX71133.1"/>
    </source>
</evidence>
<sequence length="285" mass="33087">MEIPGNEVEKAEKKLMDAKLAVKGEVFGTWTEHILIARWFARFSLDQLIATSEAVDDDEKCVAYLLVKKMTRTKILFYWLSSSQSICKLCFDTEFWECITDSSFSPDSTTLVYRLADFSEVCLQFDVHRVDFEVGLCRFGSLLAMQDGKWQCCGLRVTFKMSSGIRRESTATDSSQVKWIVPVCRMYFNFMFLHCKSVKIWRNASSTLRSATTRDRKWQLHLLLFVYTFVSVLSVITKYDLPPFNSPDVNSQFLCGRSSQQEEVSARRYFQGYKVGRSMNYNLHY</sequence>
<accession>E9HAZ4</accession>
<dbReference type="KEGG" id="dpx:DAPPUDRAFT_112104"/>
<evidence type="ECO:0000256" key="1">
    <source>
        <dbReference type="SAM" id="Phobius"/>
    </source>
</evidence>
<evidence type="ECO:0000313" key="3">
    <source>
        <dbReference type="Proteomes" id="UP000000305"/>
    </source>
</evidence>
<reference evidence="2 3" key="1">
    <citation type="journal article" date="2011" name="Science">
        <title>The ecoresponsive genome of Daphnia pulex.</title>
        <authorList>
            <person name="Colbourne J.K."/>
            <person name="Pfrender M.E."/>
            <person name="Gilbert D."/>
            <person name="Thomas W.K."/>
            <person name="Tucker A."/>
            <person name="Oakley T.H."/>
            <person name="Tokishita S."/>
            <person name="Aerts A."/>
            <person name="Arnold G.J."/>
            <person name="Basu M.K."/>
            <person name="Bauer D.J."/>
            <person name="Caceres C.E."/>
            <person name="Carmel L."/>
            <person name="Casola C."/>
            <person name="Choi J.H."/>
            <person name="Detter J.C."/>
            <person name="Dong Q."/>
            <person name="Dusheyko S."/>
            <person name="Eads B.D."/>
            <person name="Frohlich T."/>
            <person name="Geiler-Samerotte K.A."/>
            <person name="Gerlach D."/>
            <person name="Hatcher P."/>
            <person name="Jogdeo S."/>
            <person name="Krijgsveld J."/>
            <person name="Kriventseva E.V."/>
            <person name="Kultz D."/>
            <person name="Laforsch C."/>
            <person name="Lindquist E."/>
            <person name="Lopez J."/>
            <person name="Manak J.R."/>
            <person name="Muller J."/>
            <person name="Pangilinan J."/>
            <person name="Patwardhan R.P."/>
            <person name="Pitluck S."/>
            <person name="Pritham E.J."/>
            <person name="Rechtsteiner A."/>
            <person name="Rho M."/>
            <person name="Rogozin I.B."/>
            <person name="Sakarya O."/>
            <person name="Salamov A."/>
            <person name="Schaack S."/>
            <person name="Shapiro H."/>
            <person name="Shiga Y."/>
            <person name="Skalitzky C."/>
            <person name="Smith Z."/>
            <person name="Souvorov A."/>
            <person name="Sung W."/>
            <person name="Tang Z."/>
            <person name="Tsuchiya D."/>
            <person name="Tu H."/>
            <person name="Vos H."/>
            <person name="Wang M."/>
            <person name="Wolf Y.I."/>
            <person name="Yamagata H."/>
            <person name="Yamada T."/>
            <person name="Ye Y."/>
            <person name="Shaw J.R."/>
            <person name="Andrews J."/>
            <person name="Crease T.J."/>
            <person name="Tang H."/>
            <person name="Lucas S.M."/>
            <person name="Robertson H.M."/>
            <person name="Bork P."/>
            <person name="Koonin E.V."/>
            <person name="Zdobnov E.M."/>
            <person name="Grigoriev I.V."/>
            <person name="Lynch M."/>
            <person name="Boore J.L."/>
        </authorList>
    </citation>
    <scope>NUCLEOTIDE SEQUENCE [LARGE SCALE GENOMIC DNA]</scope>
</reference>
<dbReference type="Proteomes" id="UP000000305">
    <property type="component" value="Unassembled WGS sequence"/>
</dbReference>
<keyword evidence="1" id="KW-1133">Transmembrane helix</keyword>
<protein>
    <submittedName>
        <fullName evidence="2">Uncharacterized protein</fullName>
    </submittedName>
</protein>
<dbReference type="EMBL" id="GL732613">
    <property type="protein sequence ID" value="EFX71133.1"/>
    <property type="molecule type" value="Genomic_DNA"/>
</dbReference>
<dbReference type="AlphaFoldDB" id="E9HAZ4"/>
<name>E9HAZ4_DAPPU</name>
<gene>
    <name evidence="2" type="ORF">DAPPUDRAFT_112104</name>
</gene>
<dbReference type="HOGENOM" id="CLU_977483_0_0_1"/>
<feature type="transmembrane region" description="Helical" evidence="1">
    <location>
        <begin position="218"/>
        <end position="237"/>
    </location>
</feature>
<dbReference type="InParanoid" id="E9HAZ4"/>